<evidence type="ECO:0000313" key="2">
    <source>
        <dbReference type="EMBL" id="VFK77203.1"/>
    </source>
</evidence>
<protein>
    <submittedName>
        <fullName evidence="2">Uncharacterized protein</fullName>
    </submittedName>
</protein>
<accession>A0A451BFZ1</accession>
<dbReference type="EMBL" id="CAADGH010000109">
    <property type="protein sequence ID" value="VFK77203.1"/>
    <property type="molecule type" value="Genomic_DNA"/>
</dbReference>
<organism evidence="2">
    <name type="scientific">Candidatus Kentrum sp. MB</name>
    <dbReference type="NCBI Taxonomy" id="2138164"/>
    <lineage>
        <taxon>Bacteria</taxon>
        <taxon>Pseudomonadati</taxon>
        <taxon>Pseudomonadota</taxon>
        <taxon>Gammaproteobacteria</taxon>
        <taxon>Candidatus Kentrum</taxon>
    </lineage>
</organism>
<sequence>MDGASLITHRPSQRKLYGYFRCTSGVFGGVTWTQWLMIDLRMSHFVSDFVYVPPISSEALPQTNKT</sequence>
<reference evidence="2" key="1">
    <citation type="submission" date="2019-02" db="EMBL/GenBank/DDBJ databases">
        <authorList>
            <person name="Gruber-Vodicka R. H."/>
            <person name="Seah K. B. B."/>
        </authorList>
    </citation>
    <scope>NUCLEOTIDE SEQUENCE</scope>
    <source>
        <strain evidence="2">BECK_BZ198</strain>
        <strain evidence="1">BECK_BZ199</strain>
    </source>
</reference>
<name>A0A451BFZ1_9GAMM</name>
<dbReference type="AlphaFoldDB" id="A0A451BFZ1"/>
<dbReference type="EMBL" id="CAADFQ010000107">
    <property type="protein sequence ID" value="VFK35253.1"/>
    <property type="molecule type" value="Genomic_DNA"/>
</dbReference>
<evidence type="ECO:0000313" key="1">
    <source>
        <dbReference type="EMBL" id="VFK35253.1"/>
    </source>
</evidence>
<proteinExistence type="predicted"/>
<gene>
    <name evidence="2" type="ORF">BECKMB1821H_GA0114242_110910</name>
    <name evidence="1" type="ORF">BECKMB1821I_GA0114274_110710</name>
</gene>